<gene>
    <name evidence="3" type="ORF">DWU89_05690</name>
    <name evidence="2" type="ORF">H8784_05575</name>
</gene>
<accession>A0A3D8HHH8</accession>
<sequence>MAKIQSFAKSRLKINELLSFCQAVYNQILTANADMTKFQPQLDKFKEAIADLDASSMKILKSSWTDAMYSTNKVRNQIRSSIFSIIRGYNAEPDGENKKAAVFLMPMVDRYKGIYNHSFDDQTGYYFNLIEASRSDEFKTYVEQLKLDASFTKLQTANNECAHCSSNKSIESAKRNMPLRTSVSRKNLIVAYDNLVFRLNSLAEANGDSDFIILFSWWNEEIDKFRVTFSNRYGKGKGGKTAGGDMSKHDPKTGLPYERPGIL</sequence>
<evidence type="ECO:0000313" key="5">
    <source>
        <dbReference type="Proteomes" id="UP000629596"/>
    </source>
</evidence>
<dbReference type="Proteomes" id="UP000629596">
    <property type="component" value="Unassembled WGS sequence"/>
</dbReference>
<keyword evidence="5" id="KW-1185">Reference proteome</keyword>
<dbReference type="EMBL" id="JACRTI010000009">
    <property type="protein sequence ID" value="MBC8601191.1"/>
    <property type="molecule type" value="Genomic_DNA"/>
</dbReference>
<reference evidence="2 5" key="2">
    <citation type="submission" date="2020-08" db="EMBL/GenBank/DDBJ databases">
        <title>Genome public.</title>
        <authorList>
            <person name="Liu C."/>
            <person name="Sun Q."/>
        </authorList>
    </citation>
    <scope>NUCLEOTIDE SEQUENCE [LARGE SCALE GENOMIC DNA]</scope>
    <source>
        <strain evidence="2 5">426_9</strain>
    </source>
</reference>
<feature type="region of interest" description="Disordered" evidence="1">
    <location>
        <begin position="235"/>
        <end position="263"/>
    </location>
</feature>
<comment type="caution">
    <text evidence="3">The sequence shown here is derived from an EMBL/GenBank/DDBJ whole genome shotgun (WGS) entry which is preliminary data.</text>
</comment>
<evidence type="ECO:0000313" key="4">
    <source>
        <dbReference type="Proteomes" id="UP000256321"/>
    </source>
</evidence>
<dbReference type="AlphaFoldDB" id="A0A3D8HHH8"/>
<dbReference type="EMBL" id="QREV01000009">
    <property type="protein sequence ID" value="RDU50057.1"/>
    <property type="molecule type" value="Genomic_DNA"/>
</dbReference>
<dbReference type="RefSeq" id="WP_115498676.1">
    <property type="nucleotide sequence ID" value="NZ_JACRTI010000009.1"/>
</dbReference>
<dbReference type="Pfam" id="PF19775">
    <property type="entry name" value="DUF6261"/>
    <property type="match status" value="1"/>
</dbReference>
<name>A0A3D8HHH8_9BACT</name>
<dbReference type="Proteomes" id="UP000256321">
    <property type="component" value="Unassembled WGS sequence"/>
</dbReference>
<proteinExistence type="predicted"/>
<protein>
    <submittedName>
        <fullName evidence="3">Uncharacterized protein</fullName>
    </submittedName>
</protein>
<organism evidence="3 4">
    <name type="scientific">Parabacteroides acidifaciens</name>
    <dbReference type="NCBI Taxonomy" id="2290935"/>
    <lineage>
        <taxon>Bacteria</taxon>
        <taxon>Pseudomonadati</taxon>
        <taxon>Bacteroidota</taxon>
        <taxon>Bacteroidia</taxon>
        <taxon>Bacteroidales</taxon>
        <taxon>Tannerellaceae</taxon>
        <taxon>Parabacteroides</taxon>
    </lineage>
</organism>
<evidence type="ECO:0000256" key="1">
    <source>
        <dbReference type="SAM" id="MobiDB-lite"/>
    </source>
</evidence>
<dbReference type="InterPro" id="IPR046228">
    <property type="entry name" value="DUF6261"/>
</dbReference>
<reference evidence="3 4" key="1">
    <citation type="submission" date="2018-07" db="EMBL/GenBank/DDBJ databases">
        <title>Parabacteroides acidifaciens nov. sp., isolated from human feces.</title>
        <authorList>
            <person name="Wang Y.J."/>
        </authorList>
    </citation>
    <scope>NUCLEOTIDE SEQUENCE [LARGE SCALE GENOMIC DNA]</scope>
    <source>
        <strain evidence="3 4">426-9</strain>
    </source>
</reference>
<evidence type="ECO:0000313" key="2">
    <source>
        <dbReference type="EMBL" id="MBC8601191.1"/>
    </source>
</evidence>
<evidence type="ECO:0000313" key="3">
    <source>
        <dbReference type="EMBL" id="RDU50057.1"/>
    </source>
</evidence>